<dbReference type="Proteomes" id="UP001549111">
    <property type="component" value="Unassembled WGS sequence"/>
</dbReference>
<evidence type="ECO:0000313" key="3">
    <source>
        <dbReference type="EMBL" id="MET3603709.1"/>
    </source>
</evidence>
<proteinExistence type="predicted"/>
<dbReference type="InterPro" id="IPR006840">
    <property type="entry name" value="ChaC"/>
</dbReference>
<dbReference type="Gene3D" id="3.10.490.10">
    <property type="entry name" value="Gamma-glutamyl cyclotransferase-like"/>
    <property type="match status" value="1"/>
</dbReference>
<dbReference type="AlphaFoldDB" id="A0A5C1PZ55"/>
<dbReference type="OrthoDB" id="9795692at2"/>
<dbReference type="EC" id="4.3.2.7" evidence="1"/>
<evidence type="ECO:0000256" key="1">
    <source>
        <dbReference type="ARBA" id="ARBA00012344"/>
    </source>
</evidence>
<reference evidence="3 6" key="2">
    <citation type="submission" date="2024-06" db="EMBL/GenBank/DDBJ databases">
        <title>Genomic Encyclopedia of Type Strains, Phase IV (KMG-IV): sequencing the most valuable type-strain genomes for metagenomic binning, comparative biology and taxonomic classification.</title>
        <authorList>
            <person name="Goeker M."/>
        </authorList>
    </citation>
    <scope>NUCLEOTIDE SEQUENCE [LARGE SCALE GENOMIC DNA]</scope>
    <source>
        <strain evidence="3 6">D-501</strain>
    </source>
</reference>
<protein>
    <recommendedName>
        <fullName evidence="1">glutathione-specific gamma-glutamylcyclotransferase</fullName>
        <ecNumber evidence="1">4.3.2.7</ecNumber>
    </recommendedName>
</protein>
<dbReference type="InterPro" id="IPR036568">
    <property type="entry name" value="GGCT-like_sf"/>
</dbReference>
<dbReference type="EMBL" id="CP035708">
    <property type="protein sequence ID" value="QEN00458.1"/>
    <property type="molecule type" value="Genomic_DNA"/>
</dbReference>
<evidence type="ECO:0000313" key="4">
    <source>
        <dbReference type="EMBL" id="QEN00458.1"/>
    </source>
</evidence>
<keyword evidence="2" id="KW-0456">Lyase</keyword>
<dbReference type="Proteomes" id="UP000323522">
    <property type="component" value="Chromosome"/>
</dbReference>
<dbReference type="CDD" id="cd06661">
    <property type="entry name" value="GGCT_like"/>
    <property type="match status" value="1"/>
</dbReference>
<dbReference type="SUPFAM" id="SSF110857">
    <property type="entry name" value="Gamma-glutamyl cyclotransferase-like"/>
    <property type="match status" value="1"/>
</dbReference>
<dbReference type="GO" id="GO:0061928">
    <property type="term" value="F:glutathione specific gamma-glutamylcyclotransferase activity"/>
    <property type="evidence" value="ECO:0007669"/>
    <property type="project" value="UniProtKB-EC"/>
</dbReference>
<dbReference type="GO" id="GO:0005737">
    <property type="term" value="C:cytoplasm"/>
    <property type="evidence" value="ECO:0007669"/>
    <property type="project" value="TreeGrafter"/>
</dbReference>
<reference evidence="4 5" key="1">
    <citation type="submission" date="2019-02" db="EMBL/GenBank/DDBJ databases">
        <title>Complete Genome Sequence and Methylome Analysis of Sphaerotilus natans subsp. sulfidivorans D-507.</title>
        <authorList>
            <person name="Fomenkov A."/>
            <person name="Gridneva E."/>
            <person name="Smolyakov D."/>
            <person name="Dubinina G."/>
            <person name="Vincze T."/>
            <person name="Grabovich M."/>
            <person name="Roberts R.J."/>
        </authorList>
    </citation>
    <scope>NUCLEOTIDE SEQUENCE [LARGE SCALE GENOMIC DNA]</scope>
    <source>
        <strain evidence="4 5">D-507</strain>
    </source>
</reference>
<gene>
    <name evidence="3" type="ORF">ABIC99_001500</name>
    <name evidence="4" type="ORF">EWH46_06480</name>
</gene>
<keyword evidence="4" id="KW-0808">Transferase</keyword>
<dbReference type="GO" id="GO:0016740">
    <property type="term" value="F:transferase activity"/>
    <property type="evidence" value="ECO:0007669"/>
    <property type="project" value="UniProtKB-KW"/>
</dbReference>
<keyword evidence="6" id="KW-1185">Reference proteome</keyword>
<dbReference type="KEGG" id="snn:EWH46_06480"/>
<dbReference type="GO" id="GO:0006751">
    <property type="term" value="P:glutathione catabolic process"/>
    <property type="evidence" value="ECO:0007669"/>
    <property type="project" value="InterPro"/>
</dbReference>
<evidence type="ECO:0000256" key="2">
    <source>
        <dbReference type="ARBA" id="ARBA00023239"/>
    </source>
</evidence>
<evidence type="ECO:0000313" key="5">
    <source>
        <dbReference type="Proteomes" id="UP000323522"/>
    </source>
</evidence>
<dbReference type="PANTHER" id="PTHR12192:SF2">
    <property type="entry name" value="GLUTATHIONE-SPECIFIC GAMMA-GLUTAMYLCYCLOTRANSFERASE 2"/>
    <property type="match status" value="1"/>
</dbReference>
<organism evidence="4 5">
    <name type="scientific">Sphaerotilus sulfidivorans</name>
    <dbReference type="NCBI Taxonomy" id="639200"/>
    <lineage>
        <taxon>Bacteria</taxon>
        <taxon>Pseudomonadati</taxon>
        <taxon>Pseudomonadota</taxon>
        <taxon>Betaproteobacteria</taxon>
        <taxon>Burkholderiales</taxon>
        <taxon>Sphaerotilaceae</taxon>
        <taxon>Sphaerotilus</taxon>
    </lineage>
</organism>
<name>A0A5C1PZ55_9BURK</name>
<dbReference type="EMBL" id="JBEPLS010000004">
    <property type="protein sequence ID" value="MET3603709.1"/>
    <property type="molecule type" value="Genomic_DNA"/>
</dbReference>
<dbReference type="PANTHER" id="PTHR12192">
    <property type="entry name" value="CATION TRANSPORT PROTEIN CHAC-RELATED"/>
    <property type="match status" value="1"/>
</dbReference>
<sequence length="224" mass="25024">MDLARLHDDLDDLLTRGLGFRVFAYGSLLWRPAFAPVECLTARVQGWHRALRMRSRVNRGTPGCPGLVFALLPGGSCRGELHREEAGRAHATLDALWEREMPGGGVYQPRWLQALTPQGRLPALAFTLPPRHPSHVGRLDDAALLRILAQARGRYGSTLDYLLRTAERLDQLGIRDAEVSRLVDLAERHGLTDRERRLGRDQPLEILAGVDVDQHAGVARLDRE</sequence>
<dbReference type="InterPro" id="IPR013024">
    <property type="entry name" value="GGCT-like"/>
</dbReference>
<evidence type="ECO:0000313" key="6">
    <source>
        <dbReference type="Proteomes" id="UP001549111"/>
    </source>
</evidence>
<accession>A0A5C1PZ55</accession>
<dbReference type="Pfam" id="PF04752">
    <property type="entry name" value="ChaC"/>
    <property type="match status" value="1"/>
</dbReference>